<evidence type="ECO:0000313" key="2">
    <source>
        <dbReference type="EMBL" id="KNZ59583.1"/>
    </source>
</evidence>
<evidence type="ECO:0000256" key="1">
    <source>
        <dbReference type="SAM" id="MobiDB-lite"/>
    </source>
</evidence>
<evidence type="ECO:0000313" key="3">
    <source>
        <dbReference type="Proteomes" id="UP000037035"/>
    </source>
</evidence>
<dbReference type="AlphaFoldDB" id="A0A0L6VFP6"/>
<organism evidence="2 3">
    <name type="scientific">Puccinia sorghi</name>
    <dbReference type="NCBI Taxonomy" id="27349"/>
    <lineage>
        <taxon>Eukaryota</taxon>
        <taxon>Fungi</taxon>
        <taxon>Dikarya</taxon>
        <taxon>Basidiomycota</taxon>
        <taxon>Pucciniomycotina</taxon>
        <taxon>Pucciniomycetes</taxon>
        <taxon>Pucciniales</taxon>
        <taxon>Pucciniaceae</taxon>
        <taxon>Puccinia</taxon>
    </lineage>
</organism>
<reference evidence="2 3" key="1">
    <citation type="submission" date="2015-08" db="EMBL/GenBank/DDBJ databases">
        <title>Next Generation Sequencing and Analysis of the Genome of Puccinia sorghi L Schw, the Causal Agent of Maize Common Rust.</title>
        <authorList>
            <person name="Rochi L."/>
            <person name="Burguener G."/>
            <person name="Darino M."/>
            <person name="Turjanski A."/>
            <person name="Kreff E."/>
            <person name="Dieguez M.J."/>
            <person name="Sacco F."/>
        </authorList>
    </citation>
    <scope>NUCLEOTIDE SEQUENCE [LARGE SCALE GENOMIC DNA]</scope>
    <source>
        <strain evidence="2 3">RO10H11247</strain>
    </source>
</reference>
<sequence>MEAYAPISPSQISTKSTSKALAKQGVPLERSRRRAALIDIFKTYASTRKNDEQPIGRTCITPQTHAPPNMSREHLKQVLKNAGIQYKPKARQTTLVKLYEKHIANGQPNKVSLIQPAGSINETRPPLNLSIPQAVPTPAPPNLPACLSIPQGVPTPAPPNLPASLCQTTNNQPSVTQSSTTPFIFNAPPNVVAPRGNANQKTQQFVAVIASTNSQHPLAVIFSRSS</sequence>
<dbReference type="VEuPathDB" id="FungiDB:VP01_169g2"/>
<accession>A0A0L6VFP6</accession>
<feature type="region of interest" description="Disordered" evidence="1">
    <location>
        <begin position="1"/>
        <end position="26"/>
    </location>
</feature>
<gene>
    <name evidence="2" type="ORF">VP01_169g2</name>
</gene>
<dbReference type="EMBL" id="LAVV01006503">
    <property type="protein sequence ID" value="KNZ59583.1"/>
    <property type="molecule type" value="Genomic_DNA"/>
</dbReference>
<feature type="compositionally biased region" description="Polar residues" evidence="1">
    <location>
        <begin position="8"/>
        <end position="19"/>
    </location>
</feature>
<comment type="caution">
    <text evidence="2">The sequence shown here is derived from an EMBL/GenBank/DDBJ whole genome shotgun (WGS) entry which is preliminary data.</text>
</comment>
<protein>
    <submittedName>
        <fullName evidence="2">Uncharacterized protein</fullName>
    </submittedName>
</protein>
<dbReference type="Proteomes" id="UP000037035">
    <property type="component" value="Unassembled WGS sequence"/>
</dbReference>
<proteinExistence type="predicted"/>
<name>A0A0L6VFP6_9BASI</name>
<keyword evidence="3" id="KW-1185">Reference proteome</keyword>